<evidence type="ECO:0000256" key="1">
    <source>
        <dbReference type="ARBA" id="ARBA00005854"/>
    </source>
</evidence>
<dbReference type="Pfam" id="PF02826">
    <property type="entry name" value="2-Hacid_dh_C"/>
    <property type="match status" value="1"/>
</dbReference>
<gene>
    <name evidence="7" type="ORF">KIH79_08480</name>
</gene>
<evidence type="ECO:0000256" key="3">
    <source>
        <dbReference type="ARBA" id="ARBA00023027"/>
    </source>
</evidence>
<evidence type="ECO:0000256" key="2">
    <source>
        <dbReference type="ARBA" id="ARBA00023002"/>
    </source>
</evidence>
<feature type="domain" description="D-isomer specific 2-hydroxyacid dehydrogenase catalytic" evidence="5">
    <location>
        <begin position="23"/>
        <end position="331"/>
    </location>
</feature>
<dbReference type="InterPro" id="IPR006140">
    <property type="entry name" value="D-isomer_DH_NAD-bd"/>
</dbReference>
<protein>
    <submittedName>
        <fullName evidence="7">Hydroxyacid dehydrogenase</fullName>
    </submittedName>
</protein>
<evidence type="ECO:0000259" key="5">
    <source>
        <dbReference type="Pfam" id="PF00389"/>
    </source>
</evidence>
<dbReference type="CDD" id="cd12167">
    <property type="entry name" value="2-Hacid_dh_8"/>
    <property type="match status" value="1"/>
</dbReference>
<accession>A0ABS6WFX0</accession>
<comment type="similarity">
    <text evidence="1 4">Belongs to the D-isomer specific 2-hydroxyacid dehydrogenase family.</text>
</comment>
<evidence type="ECO:0000313" key="7">
    <source>
        <dbReference type="EMBL" id="MBW3092955.1"/>
    </source>
</evidence>
<dbReference type="Pfam" id="PF00389">
    <property type="entry name" value="2-Hacid_dh"/>
    <property type="match status" value="1"/>
</dbReference>
<proteinExistence type="inferred from homology"/>
<dbReference type="InterPro" id="IPR029753">
    <property type="entry name" value="D-isomer_DH_CS"/>
</dbReference>
<dbReference type="InterPro" id="IPR006139">
    <property type="entry name" value="D-isomer_2_OHA_DH_cat_dom"/>
</dbReference>
<dbReference type="Proteomes" id="UP000700815">
    <property type="component" value="Unassembled WGS sequence"/>
</dbReference>
<reference evidence="7 8" key="1">
    <citation type="submission" date="2021-05" db="EMBL/GenBank/DDBJ databases">
        <title>Phylogenetic classification of ten novel species belonging to the genus Bifidobacterium comprising B. colchicus sp. nov., B. abeli sp. nov., B. bicoloris sp. nov., B. guerezis sp. nov., B. rosaliae sp. nov., B. santillanensis sp. nov., B. argentati sp. nov., B. amazzoni sp. nov., B. pluviali sp. nov., and B. pinnaculum sp. nov.</title>
        <authorList>
            <person name="Lugli G.A."/>
            <person name="Ruiz Garcia L."/>
            <person name="Margolles A."/>
            <person name="Ventura M."/>
        </authorList>
    </citation>
    <scope>NUCLEOTIDE SEQUENCE [LARGE SCALE GENOMIC DNA]</scope>
    <source>
        <strain evidence="7 8">82T10</strain>
    </source>
</reference>
<dbReference type="PANTHER" id="PTHR10996:SF178">
    <property type="entry name" value="2-HYDROXYACID DEHYDROGENASE YGL185C-RELATED"/>
    <property type="match status" value="1"/>
</dbReference>
<dbReference type="EMBL" id="JAHBBH010000023">
    <property type="protein sequence ID" value="MBW3092955.1"/>
    <property type="molecule type" value="Genomic_DNA"/>
</dbReference>
<feature type="domain" description="D-isomer specific 2-hydroxyacid dehydrogenase NAD-binding" evidence="6">
    <location>
        <begin position="125"/>
        <end position="304"/>
    </location>
</feature>
<keyword evidence="2 4" id="KW-0560">Oxidoreductase</keyword>
<dbReference type="InterPro" id="IPR050223">
    <property type="entry name" value="D-isomer_2-hydroxyacid_DH"/>
</dbReference>
<dbReference type="PROSITE" id="PS00671">
    <property type="entry name" value="D_2_HYDROXYACID_DH_3"/>
    <property type="match status" value="1"/>
</dbReference>
<keyword evidence="3" id="KW-0520">NAD</keyword>
<name>A0ABS6WFX0_9BIFI</name>
<organism evidence="7 8">
    <name type="scientific">Bifidobacterium miconis</name>
    <dbReference type="NCBI Taxonomy" id="2834435"/>
    <lineage>
        <taxon>Bacteria</taxon>
        <taxon>Bacillati</taxon>
        <taxon>Actinomycetota</taxon>
        <taxon>Actinomycetes</taxon>
        <taxon>Bifidobacteriales</taxon>
        <taxon>Bifidobacteriaceae</taxon>
        <taxon>Bifidobacterium</taxon>
    </lineage>
</organism>
<keyword evidence="8" id="KW-1185">Reference proteome</keyword>
<comment type="caution">
    <text evidence="7">The sequence shown here is derived from an EMBL/GenBank/DDBJ whole genome shotgun (WGS) entry which is preliminary data.</text>
</comment>
<evidence type="ECO:0000313" key="8">
    <source>
        <dbReference type="Proteomes" id="UP000700815"/>
    </source>
</evidence>
<evidence type="ECO:0000259" key="6">
    <source>
        <dbReference type="Pfam" id="PF02826"/>
    </source>
</evidence>
<dbReference type="PROSITE" id="PS00670">
    <property type="entry name" value="D_2_HYDROXYACID_DH_2"/>
    <property type="match status" value="1"/>
</dbReference>
<dbReference type="RefSeq" id="WP_219058984.1">
    <property type="nucleotide sequence ID" value="NZ_JAHBBH010000023.1"/>
</dbReference>
<evidence type="ECO:0000256" key="4">
    <source>
        <dbReference type="RuleBase" id="RU003719"/>
    </source>
</evidence>
<sequence length="336" mass="37190">MAESKPKVILTMQPPELVDKLMNDEQWARLEAVADVDREVIPDFHAEGVAERIKDADYVFSGWGPNGRIDAEVLAAMPNLKGVAAAAGNVWPLFTPDALEEAKKRGILRANSGYVNGIPVAEFCMAMILMADKDFFRAERIYRDRREYINREVEFPTAGNYHKTVGLVTASSRIGRHLMGLLKSYRLRVLAESRSMDEAETASYGAIKADLETVFRESDIVSLHTPNLPATHGMIDAKYFKMMKDGAWFLNSARGGVVNADDMIAELKTGRINAILDVTDPDEPLSPDSPLWDMPNVILTPHIAGSEGGELQAMGENVVNELTHMIKGEPLDYGER</sequence>
<dbReference type="PANTHER" id="PTHR10996">
    <property type="entry name" value="2-HYDROXYACID DEHYDROGENASE-RELATED"/>
    <property type="match status" value="1"/>
</dbReference>